<dbReference type="AlphaFoldDB" id="A0A8J3BQ96"/>
<proteinExistence type="predicted"/>
<organism evidence="2 3">
    <name type="scientific">Pilimelia terevasa</name>
    <dbReference type="NCBI Taxonomy" id="53372"/>
    <lineage>
        <taxon>Bacteria</taxon>
        <taxon>Bacillati</taxon>
        <taxon>Actinomycetota</taxon>
        <taxon>Actinomycetes</taxon>
        <taxon>Micromonosporales</taxon>
        <taxon>Micromonosporaceae</taxon>
        <taxon>Pilimelia</taxon>
    </lineage>
</organism>
<dbReference type="InterPro" id="IPR029068">
    <property type="entry name" value="Glyas_Bleomycin-R_OHBP_Dase"/>
</dbReference>
<dbReference type="PANTHER" id="PTHR33993">
    <property type="entry name" value="GLYOXALASE-RELATED"/>
    <property type="match status" value="1"/>
</dbReference>
<dbReference type="CDD" id="cd07247">
    <property type="entry name" value="SgaA_N_like"/>
    <property type="match status" value="2"/>
</dbReference>
<reference evidence="2" key="1">
    <citation type="journal article" date="2014" name="Int. J. Syst. Evol. Microbiol.">
        <title>Complete genome sequence of Corynebacterium casei LMG S-19264T (=DSM 44701T), isolated from a smear-ripened cheese.</title>
        <authorList>
            <consortium name="US DOE Joint Genome Institute (JGI-PGF)"/>
            <person name="Walter F."/>
            <person name="Albersmeier A."/>
            <person name="Kalinowski J."/>
            <person name="Ruckert C."/>
        </authorList>
    </citation>
    <scope>NUCLEOTIDE SEQUENCE</scope>
    <source>
        <strain evidence="2">JCM 3091</strain>
    </source>
</reference>
<feature type="domain" description="VOC" evidence="1">
    <location>
        <begin position="19"/>
        <end position="131"/>
    </location>
</feature>
<dbReference type="PANTHER" id="PTHR33993:SF10">
    <property type="entry name" value="CONSERVED PROTEIN"/>
    <property type="match status" value="1"/>
</dbReference>
<dbReference type="InterPro" id="IPR052164">
    <property type="entry name" value="Anthracycline_SecMetBiosynth"/>
</dbReference>
<sequence length="268" mass="28197">MSEPAGKDQAMTTTYAPGTPNWVDLGTTDIDGAKEFYGTTLGWTFEPLADAGEYHLIRSGGRVVAGLGTATDAARGTSWAVYFAVADADGTAREVDAQGGKVVVAPTDVHDKGRLAVFQDPAGAYFSVWQGRALPGAELVAADGAMCWAELATTDLAGAKRFYPGVLPVRARDIDVSEVPYAVLEREEGVVAGLYAVTPELDAVGEHAPPHWSVYFAVADCDAVADQALAMGATELLRETTPPGRMALMHDPQGGKFCVITPDPTFSM</sequence>
<dbReference type="Proteomes" id="UP000662200">
    <property type="component" value="Unassembled WGS sequence"/>
</dbReference>
<dbReference type="PROSITE" id="PS51819">
    <property type="entry name" value="VOC"/>
    <property type="match status" value="2"/>
</dbReference>
<accession>A0A8J3BQ96</accession>
<dbReference type="Gene3D" id="3.10.180.10">
    <property type="entry name" value="2,3-Dihydroxybiphenyl 1,2-Dioxygenase, domain 1"/>
    <property type="match status" value="2"/>
</dbReference>
<protein>
    <submittedName>
        <fullName evidence="2">Hydrolase</fullName>
    </submittedName>
</protein>
<dbReference type="SUPFAM" id="SSF54593">
    <property type="entry name" value="Glyoxalase/Bleomycin resistance protein/Dihydroxybiphenyl dioxygenase"/>
    <property type="match status" value="2"/>
</dbReference>
<dbReference type="InterPro" id="IPR037523">
    <property type="entry name" value="VOC_core"/>
</dbReference>
<evidence type="ECO:0000313" key="3">
    <source>
        <dbReference type="Proteomes" id="UP000662200"/>
    </source>
</evidence>
<evidence type="ECO:0000313" key="2">
    <source>
        <dbReference type="EMBL" id="GGK40427.1"/>
    </source>
</evidence>
<dbReference type="GO" id="GO:0016787">
    <property type="term" value="F:hydrolase activity"/>
    <property type="evidence" value="ECO:0007669"/>
    <property type="project" value="UniProtKB-KW"/>
</dbReference>
<comment type="caution">
    <text evidence="2">The sequence shown here is derived from an EMBL/GenBank/DDBJ whole genome shotgun (WGS) entry which is preliminary data.</text>
</comment>
<dbReference type="Pfam" id="PF18029">
    <property type="entry name" value="Glyoxalase_6"/>
    <property type="match status" value="1"/>
</dbReference>
<reference evidence="2" key="2">
    <citation type="submission" date="2020-09" db="EMBL/GenBank/DDBJ databases">
        <authorList>
            <person name="Sun Q."/>
            <person name="Ohkuma M."/>
        </authorList>
    </citation>
    <scope>NUCLEOTIDE SEQUENCE</scope>
    <source>
        <strain evidence="2">JCM 3091</strain>
    </source>
</reference>
<dbReference type="EMBL" id="BMQC01000017">
    <property type="protein sequence ID" value="GGK40427.1"/>
    <property type="molecule type" value="Genomic_DNA"/>
</dbReference>
<keyword evidence="3" id="KW-1185">Reference proteome</keyword>
<dbReference type="InterPro" id="IPR041581">
    <property type="entry name" value="Glyoxalase_6"/>
</dbReference>
<gene>
    <name evidence="2" type="ORF">GCM10010124_36510</name>
</gene>
<keyword evidence="2" id="KW-0378">Hydrolase</keyword>
<evidence type="ECO:0000259" key="1">
    <source>
        <dbReference type="PROSITE" id="PS51819"/>
    </source>
</evidence>
<name>A0A8J3BQ96_9ACTN</name>
<feature type="domain" description="VOC" evidence="1">
    <location>
        <begin position="145"/>
        <end position="262"/>
    </location>
</feature>
<dbReference type="Pfam" id="PF00903">
    <property type="entry name" value="Glyoxalase"/>
    <property type="match status" value="1"/>
</dbReference>
<dbReference type="InterPro" id="IPR004360">
    <property type="entry name" value="Glyas_Fos-R_dOase_dom"/>
</dbReference>